<feature type="compositionally biased region" description="Basic and acidic residues" evidence="1">
    <location>
        <begin position="118"/>
        <end position="128"/>
    </location>
</feature>
<evidence type="ECO:0000256" key="1">
    <source>
        <dbReference type="SAM" id="MobiDB-lite"/>
    </source>
</evidence>
<evidence type="ECO:0000313" key="2">
    <source>
        <dbReference type="EMBL" id="OAE33615.1"/>
    </source>
</evidence>
<evidence type="ECO:0000313" key="3">
    <source>
        <dbReference type="Proteomes" id="UP000077202"/>
    </source>
</evidence>
<reference evidence="2" key="1">
    <citation type="submission" date="2016-03" db="EMBL/GenBank/DDBJ databases">
        <title>Mechanisms controlling the formation of the plant cell surface in tip-growing cells are functionally conserved among land plants.</title>
        <authorList>
            <person name="Honkanen S."/>
            <person name="Jones V.A."/>
            <person name="Morieri G."/>
            <person name="Champion C."/>
            <person name="Hetherington A.J."/>
            <person name="Kelly S."/>
            <person name="Saint-Marcoux D."/>
            <person name="Proust H."/>
            <person name="Prescott H."/>
            <person name="Dolan L."/>
        </authorList>
    </citation>
    <scope>NUCLEOTIDE SEQUENCE [LARGE SCALE GENOMIC DNA]</scope>
    <source>
        <tissue evidence="2">Whole gametophyte</tissue>
    </source>
</reference>
<sequence length="457" mass="51995">MQCGGDTDANSATFANDVHDNMASRFVERAVTWKPIHWTRIFWSTNHRNVKDIFGVSMNYLSLFFINFYQCMRLVIEAEKRKFPLEREIAGSDDEGVMGGNEVVSDEDDIEPAPPSAKVDKSEDDIKKQPAKKRWKLQISSALEVVGRRAGLWVRRPVPTRIKTTRTEDEWLLTKNLQMCLWMARSRKVKNVKMRPRLRINDFGRRSLTFNDGDLLFDKNSVGLTRVEEFSYGPFFETNHLTPFLVHFYRGMGLLTREEEKRFPKERENFTVESSEGTEDENPSPAIPAHTTARGPVQVDVVPRQEQPERRVAKKRKVVSDDEEELAHTVRRVDMEVSGARQHRARARSKKRAKRRMVTVEVSDSSVEKTVAPIVNTSEVANSEVMRSVELGVPSEASIEGVYFERGNSGTGCRKSRSNGGGSRGHYTADVSSGRGETRRSREDFGRRSEDIGGYAS</sequence>
<protein>
    <submittedName>
        <fullName evidence="2">Uncharacterized protein</fullName>
    </submittedName>
</protein>
<keyword evidence="3" id="KW-1185">Reference proteome</keyword>
<gene>
    <name evidence="2" type="ORF">AXG93_4689s1000</name>
</gene>
<accession>A0A176WMH0</accession>
<feature type="region of interest" description="Disordered" evidence="1">
    <location>
        <begin position="405"/>
        <end position="457"/>
    </location>
</feature>
<dbReference type="EMBL" id="LVLJ01000592">
    <property type="protein sequence ID" value="OAE33615.1"/>
    <property type="molecule type" value="Genomic_DNA"/>
</dbReference>
<comment type="caution">
    <text evidence="2">The sequence shown here is derived from an EMBL/GenBank/DDBJ whole genome shotgun (WGS) entry which is preliminary data.</text>
</comment>
<feature type="region of interest" description="Disordered" evidence="1">
    <location>
        <begin position="263"/>
        <end position="296"/>
    </location>
</feature>
<feature type="compositionally biased region" description="Basic and acidic residues" evidence="1">
    <location>
        <begin position="436"/>
        <end position="451"/>
    </location>
</feature>
<dbReference type="Proteomes" id="UP000077202">
    <property type="component" value="Unassembled WGS sequence"/>
</dbReference>
<organism evidence="2 3">
    <name type="scientific">Marchantia polymorpha subsp. ruderalis</name>
    <dbReference type="NCBI Taxonomy" id="1480154"/>
    <lineage>
        <taxon>Eukaryota</taxon>
        <taxon>Viridiplantae</taxon>
        <taxon>Streptophyta</taxon>
        <taxon>Embryophyta</taxon>
        <taxon>Marchantiophyta</taxon>
        <taxon>Marchantiopsida</taxon>
        <taxon>Marchantiidae</taxon>
        <taxon>Marchantiales</taxon>
        <taxon>Marchantiaceae</taxon>
        <taxon>Marchantia</taxon>
    </lineage>
</organism>
<name>A0A176WMH0_MARPO</name>
<feature type="region of interest" description="Disordered" evidence="1">
    <location>
        <begin position="93"/>
        <end position="130"/>
    </location>
</feature>
<dbReference type="AlphaFoldDB" id="A0A176WMH0"/>
<proteinExistence type="predicted"/>